<keyword evidence="1" id="KW-0547">Nucleotide-binding</keyword>
<accession>A0A9Q3UKT6</accession>
<dbReference type="Gene3D" id="3.40.50.300">
    <property type="entry name" value="P-loop containing nucleotide triphosphate hydrolases"/>
    <property type="match status" value="1"/>
</dbReference>
<dbReference type="Pfam" id="PF00005">
    <property type="entry name" value="ABC_tran"/>
    <property type="match status" value="1"/>
</dbReference>
<dbReference type="SUPFAM" id="SSF52540">
    <property type="entry name" value="P-loop containing nucleoside triphosphate hydrolases"/>
    <property type="match status" value="1"/>
</dbReference>
<dbReference type="InterPro" id="IPR027417">
    <property type="entry name" value="P-loop_NTPase"/>
</dbReference>
<reference evidence="4" key="1">
    <citation type="submission" date="2021-10" db="EMBL/GenBank/DDBJ databases">
        <title>The diversity and Nitrogen Metabolism of Culturable Nitrate-Utilizing Bacteria Within the Oxygen Minimum Zone of the Changjiang (Yangtze River)Estuary.</title>
        <authorList>
            <person name="Zhang D."/>
            <person name="Zheng J."/>
            <person name="Liu S."/>
            <person name="He W."/>
        </authorList>
    </citation>
    <scope>NUCLEOTIDE SEQUENCE</scope>
    <source>
        <strain evidence="4">FXH-223</strain>
    </source>
</reference>
<dbReference type="Proteomes" id="UP001108027">
    <property type="component" value="Unassembled WGS sequence"/>
</dbReference>
<organism evidence="4 5">
    <name type="scientific">Alloalcanivorax marinus</name>
    <dbReference type="NCBI Taxonomy" id="1177169"/>
    <lineage>
        <taxon>Bacteria</taxon>
        <taxon>Pseudomonadati</taxon>
        <taxon>Pseudomonadota</taxon>
        <taxon>Gammaproteobacteria</taxon>
        <taxon>Oceanospirillales</taxon>
        <taxon>Alcanivoracaceae</taxon>
        <taxon>Alloalcanivorax</taxon>
    </lineage>
</organism>
<dbReference type="GO" id="GO:0005886">
    <property type="term" value="C:plasma membrane"/>
    <property type="evidence" value="ECO:0007669"/>
    <property type="project" value="TreeGrafter"/>
</dbReference>
<name>A0A9Q3UKT6_9GAMM</name>
<dbReference type="EMBL" id="JAJGNA010000004">
    <property type="protein sequence ID" value="MCC4308030.1"/>
    <property type="molecule type" value="Genomic_DNA"/>
</dbReference>
<dbReference type="PANTHER" id="PTHR24220">
    <property type="entry name" value="IMPORT ATP-BINDING PROTEIN"/>
    <property type="match status" value="1"/>
</dbReference>
<sequence>MTDPKATLFRFRGERLGHGDRAVFEALDLDIRRGETVALLGASGSGKSTLLAALRRQREALCAWCPQEQALVPMLSVFHNIYMGGLHRHGTWHNLRTLVRPTTADRDDVGRLATDLGLTDKLFTSVDRLSGGQAQRTALGRALYTRRPVLLGDEPVSNLDEHQGLALTRLALAAHDSAVVAMHDRALALACFQRVLGLRRGRLVLDAPAADLTLTDLDGLYR</sequence>
<evidence type="ECO:0000256" key="2">
    <source>
        <dbReference type="ARBA" id="ARBA00022840"/>
    </source>
</evidence>
<evidence type="ECO:0000259" key="3">
    <source>
        <dbReference type="PROSITE" id="PS50893"/>
    </source>
</evidence>
<dbReference type="InterPro" id="IPR015854">
    <property type="entry name" value="ABC_transpr_LolD-like"/>
</dbReference>
<evidence type="ECO:0000313" key="5">
    <source>
        <dbReference type="Proteomes" id="UP001108027"/>
    </source>
</evidence>
<protein>
    <submittedName>
        <fullName evidence="4">ATP-binding cassette domain-containing protein</fullName>
    </submittedName>
</protein>
<dbReference type="AlphaFoldDB" id="A0A9Q3UKT6"/>
<dbReference type="GO" id="GO:0016887">
    <property type="term" value="F:ATP hydrolysis activity"/>
    <property type="evidence" value="ECO:0007669"/>
    <property type="project" value="InterPro"/>
</dbReference>
<keyword evidence="5" id="KW-1185">Reference proteome</keyword>
<gene>
    <name evidence="4" type="ORF">LL252_05550</name>
</gene>
<dbReference type="GO" id="GO:0005524">
    <property type="term" value="F:ATP binding"/>
    <property type="evidence" value="ECO:0007669"/>
    <property type="project" value="UniProtKB-KW"/>
</dbReference>
<dbReference type="InterPro" id="IPR003593">
    <property type="entry name" value="AAA+_ATPase"/>
</dbReference>
<dbReference type="GO" id="GO:0022857">
    <property type="term" value="F:transmembrane transporter activity"/>
    <property type="evidence" value="ECO:0007669"/>
    <property type="project" value="TreeGrafter"/>
</dbReference>
<comment type="caution">
    <text evidence="4">The sequence shown here is derived from an EMBL/GenBank/DDBJ whole genome shotgun (WGS) entry which is preliminary data.</text>
</comment>
<evidence type="ECO:0000256" key="1">
    <source>
        <dbReference type="ARBA" id="ARBA00022741"/>
    </source>
</evidence>
<dbReference type="SMART" id="SM00382">
    <property type="entry name" value="AAA"/>
    <property type="match status" value="1"/>
</dbReference>
<keyword evidence="2 4" id="KW-0067">ATP-binding</keyword>
<evidence type="ECO:0000313" key="4">
    <source>
        <dbReference type="EMBL" id="MCC4308030.1"/>
    </source>
</evidence>
<dbReference type="InterPro" id="IPR003439">
    <property type="entry name" value="ABC_transporter-like_ATP-bd"/>
</dbReference>
<dbReference type="RefSeq" id="WP_228233358.1">
    <property type="nucleotide sequence ID" value="NZ_ARXL01000002.1"/>
</dbReference>
<proteinExistence type="predicted"/>
<dbReference type="PROSITE" id="PS50893">
    <property type="entry name" value="ABC_TRANSPORTER_2"/>
    <property type="match status" value="1"/>
</dbReference>
<feature type="domain" description="ABC transporter" evidence="3">
    <location>
        <begin position="9"/>
        <end position="217"/>
    </location>
</feature>